<dbReference type="Pfam" id="PF13563">
    <property type="entry name" value="2_5_RNA_ligase2"/>
    <property type="match status" value="1"/>
</dbReference>
<dbReference type="SUPFAM" id="SSF55144">
    <property type="entry name" value="LigT-like"/>
    <property type="match status" value="1"/>
</dbReference>
<reference evidence="1 2" key="1">
    <citation type="submission" date="2024-06" db="EMBL/GenBank/DDBJ databases">
        <title>Sorghum-associated microbial communities from plants grown in Nebraska, USA.</title>
        <authorList>
            <person name="Schachtman D."/>
        </authorList>
    </citation>
    <scope>NUCLEOTIDE SEQUENCE [LARGE SCALE GENOMIC DNA]</scope>
    <source>
        <strain evidence="1 2">1073</strain>
    </source>
</reference>
<name>A0ABV2JRC0_9GAMM</name>
<keyword evidence="1" id="KW-0436">Ligase</keyword>
<gene>
    <name evidence="1" type="ORF">ABIC75_001082</name>
</gene>
<proteinExistence type="predicted"/>
<protein>
    <submittedName>
        <fullName evidence="1">2'-5' RNA ligase</fullName>
    </submittedName>
</protein>
<sequence length="219" mass="24412">MLFSDPIAGPAETLVADLRDYPEWHRGRHRYGVWVAPIDDPVLLDYIGVVRSQLADLIHPSPRRQPHLTIFVCGFHGAGEWDDDFPLHRLDRQMALLQARAEAACALPLARLDSFASAAFIPVGDPMGRLARWRQALGEGSREIRQAPYVAHITLGLYRQCVPAQVIRQRLGEVAPPPSALNVTELQYVTYDARDQFGSLDCLRRVALEPASVTVDSAR</sequence>
<dbReference type="EMBL" id="JBEPMU010000001">
    <property type="protein sequence ID" value="MET3651380.1"/>
    <property type="molecule type" value="Genomic_DNA"/>
</dbReference>
<evidence type="ECO:0000313" key="2">
    <source>
        <dbReference type="Proteomes" id="UP001549184"/>
    </source>
</evidence>
<dbReference type="RefSeq" id="WP_354012817.1">
    <property type="nucleotide sequence ID" value="NZ_JBEPMU010000001.1"/>
</dbReference>
<comment type="caution">
    <text evidence="1">The sequence shown here is derived from an EMBL/GenBank/DDBJ whole genome shotgun (WGS) entry which is preliminary data.</text>
</comment>
<organism evidence="1 2">
    <name type="scientific">Dyella japonica</name>
    <dbReference type="NCBI Taxonomy" id="231455"/>
    <lineage>
        <taxon>Bacteria</taxon>
        <taxon>Pseudomonadati</taxon>
        <taxon>Pseudomonadota</taxon>
        <taxon>Gammaproteobacteria</taxon>
        <taxon>Lysobacterales</taxon>
        <taxon>Rhodanobacteraceae</taxon>
        <taxon>Dyella</taxon>
    </lineage>
</organism>
<keyword evidence="2" id="KW-1185">Reference proteome</keyword>
<dbReference type="Proteomes" id="UP001549184">
    <property type="component" value="Unassembled WGS sequence"/>
</dbReference>
<dbReference type="GO" id="GO:0016874">
    <property type="term" value="F:ligase activity"/>
    <property type="evidence" value="ECO:0007669"/>
    <property type="project" value="UniProtKB-KW"/>
</dbReference>
<accession>A0ABV2JRC0</accession>
<dbReference type="Gene3D" id="3.90.1140.10">
    <property type="entry name" value="Cyclic phosphodiesterase"/>
    <property type="match status" value="1"/>
</dbReference>
<dbReference type="InterPro" id="IPR009097">
    <property type="entry name" value="Cyclic_Pdiesterase"/>
</dbReference>
<evidence type="ECO:0000313" key="1">
    <source>
        <dbReference type="EMBL" id="MET3651380.1"/>
    </source>
</evidence>